<evidence type="ECO:0000313" key="2">
    <source>
        <dbReference type="EMBL" id="KIW79470.1"/>
    </source>
</evidence>
<dbReference type="VEuPathDB" id="FungiDB:Z517_06082"/>
<evidence type="ECO:0000313" key="3">
    <source>
        <dbReference type="Proteomes" id="UP000053029"/>
    </source>
</evidence>
<feature type="region of interest" description="Disordered" evidence="1">
    <location>
        <begin position="1"/>
        <end position="28"/>
    </location>
</feature>
<name>A0A0D2GLW6_9EURO</name>
<dbReference type="HOGENOM" id="CLU_044736_0_0_1"/>
<dbReference type="AlphaFoldDB" id="A0A0D2GLW6"/>
<gene>
    <name evidence="2" type="ORF">Z517_06082</name>
</gene>
<dbReference type="RefSeq" id="XP_013283278.1">
    <property type="nucleotide sequence ID" value="XM_013427824.1"/>
</dbReference>
<protein>
    <submittedName>
        <fullName evidence="2">Unplaced genomic scaffold supercont1.4, whole genome shotgun sequence</fullName>
    </submittedName>
</protein>
<feature type="compositionally biased region" description="Polar residues" evidence="1">
    <location>
        <begin position="1"/>
        <end position="13"/>
    </location>
</feature>
<accession>A0A0D2GLW6</accession>
<proteinExistence type="predicted"/>
<sequence>MSNWSCGRSLTQSQRERKRERDRVTKRRKKEAVDFSAKMLHAELAHLRSSLKSVMGAMGCTDPSTVVACDNARIHETMSPSQQSLNPWTGQDVGEPLRDDLLAPSDTSSWLIADTVLPAQPLPEQGSLFGKTSCAVAPSLHLPAHPSPDRVRLTPGEHIKYEFGNETSTFLLGRFNTAFEGIYNIDRGLVCLDDRLNQNALIRGVLRGWDSLQPLARRCPLWDVLRNIDEGLFLLSEVTTRLSMLRAVHFMLLVRIVEDRKPKTSTLTLLQFFIGLWTCNDLPPWYRPRPGLRERFTFADPQLLNNKFWKLFALSFRLHWPYELGDIFRLDETGLYQFSGLYEKTFRDINTWTMDCEFFQAFPETYDDIMPYGGIPPSIDTILKDHKFRAMLQSTLQRLHYEEHAKKDGGHLPRYLPPAEFNSTASAQITQDV</sequence>
<dbReference type="GeneID" id="25305572"/>
<dbReference type="Proteomes" id="UP000053029">
    <property type="component" value="Unassembled WGS sequence"/>
</dbReference>
<organism evidence="2 3">
    <name type="scientific">Fonsecaea pedrosoi CBS 271.37</name>
    <dbReference type="NCBI Taxonomy" id="1442368"/>
    <lineage>
        <taxon>Eukaryota</taxon>
        <taxon>Fungi</taxon>
        <taxon>Dikarya</taxon>
        <taxon>Ascomycota</taxon>
        <taxon>Pezizomycotina</taxon>
        <taxon>Eurotiomycetes</taxon>
        <taxon>Chaetothyriomycetidae</taxon>
        <taxon>Chaetothyriales</taxon>
        <taxon>Herpotrichiellaceae</taxon>
        <taxon>Fonsecaea</taxon>
    </lineage>
</organism>
<dbReference type="PANTHER" id="PTHR37012">
    <property type="entry name" value="B-ZIP TRANSCRIPTION FACTOR (EUROFUNG)-RELATED"/>
    <property type="match status" value="1"/>
</dbReference>
<keyword evidence="3" id="KW-1185">Reference proteome</keyword>
<reference evidence="2 3" key="1">
    <citation type="submission" date="2015-01" db="EMBL/GenBank/DDBJ databases">
        <title>The Genome Sequence of Fonsecaea pedrosoi CBS 271.37.</title>
        <authorList>
            <consortium name="The Broad Institute Genomics Platform"/>
            <person name="Cuomo C."/>
            <person name="de Hoog S."/>
            <person name="Gorbushina A."/>
            <person name="Stielow B."/>
            <person name="Teixiera M."/>
            <person name="Abouelleil A."/>
            <person name="Chapman S.B."/>
            <person name="Priest M."/>
            <person name="Young S.K."/>
            <person name="Wortman J."/>
            <person name="Nusbaum C."/>
            <person name="Birren B."/>
        </authorList>
    </citation>
    <scope>NUCLEOTIDE SEQUENCE [LARGE SCALE GENOMIC DNA]</scope>
    <source>
        <strain evidence="2 3">CBS 271.37</strain>
    </source>
</reference>
<evidence type="ECO:0000256" key="1">
    <source>
        <dbReference type="SAM" id="MobiDB-lite"/>
    </source>
</evidence>
<dbReference type="PANTHER" id="PTHR37012:SF7">
    <property type="entry name" value="B-ZIP TRANSCRIPTION FACTOR (EUROFUNG)-RELATED"/>
    <property type="match status" value="1"/>
</dbReference>
<feature type="compositionally biased region" description="Basic and acidic residues" evidence="1">
    <location>
        <begin position="14"/>
        <end position="23"/>
    </location>
</feature>
<dbReference type="EMBL" id="KN846972">
    <property type="protein sequence ID" value="KIW79470.1"/>
    <property type="molecule type" value="Genomic_DNA"/>
</dbReference>